<dbReference type="EMBL" id="LDPO01000013">
    <property type="protein sequence ID" value="KLO27635.1"/>
    <property type="molecule type" value="Genomic_DNA"/>
</dbReference>
<proteinExistence type="predicted"/>
<dbReference type="Proteomes" id="UP000036464">
    <property type="component" value="Unassembled WGS sequence"/>
</dbReference>
<gene>
    <name evidence="1" type="ORF">ABW16_15365</name>
</gene>
<reference evidence="1 2" key="1">
    <citation type="submission" date="2015-05" db="EMBL/GenBank/DDBJ databases">
        <title>Genome sequence of Mycobacterium heraklionense Davo strain.</title>
        <authorList>
            <person name="Greninger A.L."/>
            <person name="Cunningham G."/>
            <person name="Miller S."/>
        </authorList>
    </citation>
    <scope>NUCLEOTIDE SEQUENCE [LARGE SCALE GENOMIC DNA]</scope>
    <source>
        <strain evidence="1 2">Davo</strain>
    </source>
</reference>
<evidence type="ECO:0000313" key="1">
    <source>
        <dbReference type="EMBL" id="KLO27635.1"/>
    </source>
</evidence>
<protein>
    <submittedName>
        <fullName evidence="1">Uncharacterized protein</fullName>
    </submittedName>
</protein>
<accession>A0ABR5FD61</accession>
<comment type="caution">
    <text evidence="1">The sequence shown here is derived from an EMBL/GenBank/DDBJ whole genome shotgun (WGS) entry which is preliminary data.</text>
</comment>
<dbReference type="RefSeq" id="WP_047320059.1">
    <property type="nucleotide sequence ID" value="NZ_LDPO01000013.1"/>
</dbReference>
<evidence type="ECO:0000313" key="2">
    <source>
        <dbReference type="Proteomes" id="UP000036464"/>
    </source>
</evidence>
<name>A0ABR5FD61_9MYCO</name>
<organism evidence="1 2">
    <name type="scientific">Mycolicibacter heraklionensis</name>
    <dbReference type="NCBI Taxonomy" id="512402"/>
    <lineage>
        <taxon>Bacteria</taxon>
        <taxon>Bacillati</taxon>
        <taxon>Actinomycetota</taxon>
        <taxon>Actinomycetes</taxon>
        <taxon>Mycobacteriales</taxon>
        <taxon>Mycobacteriaceae</taxon>
        <taxon>Mycolicibacter</taxon>
    </lineage>
</organism>
<sequence>MGLPEAYFLAEWYCQDLADAPVHPTAARLDGAVAEVSADGTPIRLLGVIALPGDAMLFGVFIAASARVVAQVCERAGMSAQRITSAAGVHLRMC</sequence>
<keyword evidence="2" id="KW-1185">Reference proteome</keyword>